<dbReference type="PANTHER" id="PTHR43046">
    <property type="entry name" value="GDP-MANNOSE MANNOSYL HYDROLASE"/>
    <property type="match status" value="1"/>
</dbReference>
<gene>
    <name evidence="6" type="ORF">ACFOUW_06225</name>
</gene>
<dbReference type="SUPFAM" id="SSF55811">
    <property type="entry name" value="Nudix"/>
    <property type="match status" value="1"/>
</dbReference>
<feature type="domain" description="Nudix hydrolase" evidence="5">
    <location>
        <begin position="4"/>
        <end position="137"/>
    </location>
</feature>
<dbReference type="InterPro" id="IPR020084">
    <property type="entry name" value="NUDIX_hydrolase_CS"/>
</dbReference>
<dbReference type="InterPro" id="IPR015797">
    <property type="entry name" value="NUDIX_hydrolase-like_dom_sf"/>
</dbReference>
<evidence type="ECO:0000313" key="6">
    <source>
        <dbReference type="EMBL" id="MFC3760425.1"/>
    </source>
</evidence>
<evidence type="ECO:0000256" key="3">
    <source>
        <dbReference type="ARBA" id="ARBA00022801"/>
    </source>
</evidence>
<dbReference type="InterPro" id="IPR000086">
    <property type="entry name" value="NUDIX_hydrolase_dom"/>
</dbReference>
<dbReference type="Proteomes" id="UP001595699">
    <property type="component" value="Unassembled WGS sequence"/>
</dbReference>
<dbReference type="PRINTS" id="PR00502">
    <property type="entry name" value="NUDIXFAMILY"/>
</dbReference>
<organism evidence="6 7">
    <name type="scientific">Tenggerimyces flavus</name>
    <dbReference type="NCBI Taxonomy" id="1708749"/>
    <lineage>
        <taxon>Bacteria</taxon>
        <taxon>Bacillati</taxon>
        <taxon>Actinomycetota</taxon>
        <taxon>Actinomycetes</taxon>
        <taxon>Propionibacteriales</taxon>
        <taxon>Nocardioidaceae</taxon>
        <taxon>Tenggerimyces</taxon>
    </lineage>
</organism>
<dbReference type="RefSeq" id="WP_307782703.1">
    <property type="nucleotide sequence ID" value="NZ_JAFBCM010000001.1"/>
</dbReference>
<dbReference type="Gene3D" id="3.90.79.10">
    <property type="entry name" value="Nucleoside Triphosphate Pyrophosphohydrolase"/>
    <property type="match status" value="1"/>
</dbReference>
<dbReference type="PANTHER" id="PTHR43046:SF16">
    <property type="entry name" value="ADP-RIBOSE PYROPHOSPHATASE YJHB-RELATED"/>
    <property type="match status" value="1"/>
</dbReference>
<dbReference type="InterPro" id="IPR020476">
    <property type="entry name" value="Nudix_hydrolase"/>
</dbReference>
<name>A0ABV7Y9R0_9ACTN</name>
<sequence length="150" mass="16237">MGFQLVPASYLILRRGEEVLLSLRGGTGWRDGYWSLPAGHIEAGESAMAACLREAVEEIGIVVRPDDLVPLCTVHRTGGSGKPVDERVDFFFAAEVWAGEPTNLEPDKCAELGWYGLKDLPTPVVEPVDQVLAGLLSGRLPAIFATGRFE</sequence>
<protein>
    <submittedName>
        <fullName evidence="6">NUDIX domain-containing protein</fullName>
    </submittedName>
</protein>
<accession>A0ABV7Y9R0</accession>
<evidence type="ECO:0000256" key="1">
    <source>
        <dbReference type="ARBA" id="ARBA00001946"/>
    </source>
</evidence>
<dbReference type="EMBL" id="JBHRZH010000005">
    <property type="protein sequence ID" value="MFC3760425.1"/>
    <property type="molecule type" value="Genomic_DNA"/>
</dbReference>
<evidence type="ECO:0000256" key="4">
    <source>
        <dbReference type="RuleBase" id="RU003476"/>
    </source>
</evidence>
<evidence type="ECO:0000313" key="7">
    <source>
        <dbReference type="Proteomes" id="UP001595699"/>
    </source>
</evidence>
<keyword evidence="3 4" id="KW-0378">Hydrolase</keyword>
<dbReference type="Pfam" id="PF00293">
    <property type="entry name" value="NUDIX"/>
    <property type="match status" value="1"/>
</dbReference>
<dbReference type="PROSITE" id="PS00893">
    <property type="entry name" value="NUDIX_BOX"/>
    <property type="match status" value="1"/>
</dbReference>
<comment type="caution">
    <text evidence="6">The sequence shown here is derived from an EMBL/GenBank/DDBJ whole genome shotgun (WGS) entry which is preliminary data.</text>
</comment>
<proteinExistence type="inferred from homology"/>
<evidence type="ECO:0000259" key="5">
    <source>
        <dbReference type="PROSITE" id="PS51462"/>
    </source>
</evidence>
<evidence type="ECO:0000256" key="2">
    <source>
        <dbReference type="ARBA" id="ARBA00005582"/>
    </source>
</evidence>
<dbReference type="CDD" id="cd04683">
    <property type="entry name" value="NUDIX_Hydrolase"/>
    <property type="match status" value="1"/>
</dbReference>
<comment type="cofactor">
    <cofactor evidence="1">
        <name>Mg(2+)</name>
        <dbReference type="ChEBI" id="CHEBI:18420"/>
    </cofactor>
</comment>
<dbReference type="PROSITE" id="PS51462">
    <property type="entry name" value="NUDIX"/>
    <property type="match status" value="1"/>
</dbReference>
<reference evidence="7" key="1">
    <citation type="journal article" date="2019" name="Int. J. Syst. Evol. Microbiol.">
        <title>The Global Catalogue of Microorganisms (GCM) 10K type strain sequencing project: providing services to taxonomists for standard genome sequencing and annotation.</title>
        <authorList>
            <consortium name="The Broad Institute Genomics Platform"/>
            <consortium name="The Broad Institute Genome Sequencing Center for Infectious Disease"/>
            <person name="Wu L."/>
            <person name="Ma J."/>
        </authorList>
    </citation>
    <scope>NUCLEOTIDE SEQUENCE [LARGE SCALE GENOMIC DNA]</scope>
    <source>
        <strain evidence="7">CGMCC 4.7241</strain>
    </source>
</reference>
<keyword evidence="7" id="KW-1185">Reference proteome</keyword>
<comment type="similarity">
    <text evidence="2 4">Belongs to the Nudix hydrolase family.</text>
</comment>